<gene>
    <name evidence="8" type="primary">Xkr9</name>
    <name evidence="8" type="ORF">SYRPAR_R10630</name>
</gene>
<feature type="non-terminal residue" evidence="8">
    <location>
        <position position="1"/>
    </location>
</feature>
<dbReference type="EMBL" id="VZTO01008528">
    <property type="protein sequence ID" value="NXT21058.1"/>
    <property type="molecule type" value="Genomic_DNA"/>
</dbReference>
<feature type="non-terminal residue" evidence="8">
    <location>
        <position position="380"/>
    </location>
</feature>
<evidence type="ECO:0000256" key="7">
    <source>
        <dbReference type="RuleBase" id="RU910716"/>
    </source>
</evidence>
<feature type="transmembrane region" description="Helical" evidence="7">
    <location>
        <begin position="41"/>
        <end position="64"/>
    </location>
</feature>
<evidence type="ECO:0000256" key="5">
    <source>
        <dbReference type="ARBA" id="ARBA00022989"/>
    </source>
</evidence>
<reference evidence="8 9" key="1">
    <citation type="submission" date="2019-09" db="EMBL/GenBank/DDBJ databases">
        <title>Bird 10,000 Genomes (B10K) Project - Family phase.</title>
        <authorList>
            <person name="Zhang G."/>
        </authorList>
    </citation>
    <scope>NUCLEOTIDE SEQUENCE [LARGE SCALE GENOMIC DNA]</scope>
    <source>
        <strain evidence="8">B10K-DU-003-42</strain>
        <tissue evidence="8">Mixed tissue sample</tissue>
    </source>
</reference>
<evidence type="ECO:0000256" key="2">
    <source>
        <dbReference type="ARBA" id="ARBA00008789"/>
    </source>
</evidence>
<dbReference type="Pfam" id="PF09815">
    <property type="entry name" value="XK-related"/>
    <property type="match status" value="1"/>
</dbReference>
<evidence type="ECO:0000256" key="6">
    <source>
        <dbReference type="ARBA" id="ARBA00023136"/>
    </source>
</evidence>
<feature type="transmembrane region" description="Helical" evidence="7">
    <location>
        <begin position="76"/>
        <end position="95"/>
    </location>
</feature>
<feature type="transmembrane region" description="Helical" evidence="7">
    <location>
        <begin position="207"/>
        <end position="227"/>
    </location>
</feature>
<name>A0A7L3ASI1_9AVES</name>
<organism evidence="8 9">
    <name type="scientific">Syrrhaptes paradoxus</name>
    <name type="common">Pallas's sandgrouse</name>
    <dbReference type="NCBI Taxonomy" id="302527"/>
    <lineage>
        <taxon>Eukaryota</taxon>
        <taxon>Metazoa</taxon>
        <taxon>Chordata</taxon>
        <taxon>Craniata</taxon>
        <taxon>Vertebrata</taxon>
        <taxon>Euteleostomi</taxon>
        <taxon>Archelosauria</taxon>
        <taxon>Archosauria</taxon>
        <taxon>Dinosauria</taxon>
        <taxon>Saurischia</taxon>
        <taxon>Theropoda</taxon>
        <taxon>Coelurosauria</taxon>
        <taxon>Aves</taxon>
        <taxon>Neognathae</taxon>
        <taxon>Neoaves</taxon>
        <taxon>Columbimorphae</taxon>
        <taxon>Pterocliformes</taxon>
        <taxon>Pteroclidae</taxon>
        <taxon>Syrrhaptes</taxon>
    </lineage>
</organism>
<comment type="subcellular location">
    <subcellularLocation>
        <location evidence="1">Cell membrane</location>
        <topology evidence="1">Multi-pass membrane protein</topology>
    </subcellularLocation>
    <subcellularLocation>
        <location evidence="7">Membrane</location>
        <topology evidence="7">Multi-pass membrane protein</topology>
    </subcellularLocation>
</comment>
<dbReference type="PANTHER" id="PTHR16024:SF13">
    <property type="entry name" value="XK-RELATED PROTEIN 9"/>
    <property type="match status" value="1"/>
</dbReference>
<proteinExistence type="inferred from homology"/>
<keyword evidence="3" id="KW-1003">Cell membrane</keyword>
<feature type="transmembrane region" description="Helical" evidence="7">
    <location>
        <begin position="233"/>
        <end position="250"/>
    </location>
</feature>
<evidence type="ECO:0000256" key="4">
    <source>
        <dbReference type="ARBA" id="ARBA00022692"/>
    </source>
</evidence>
<dbReference type="PANTHER" id="PTHR16024">
    <property type="entry name" value="XK-RELATED PROTEIN"/>
    <property type="match status" value="1"/>
</dbReference>
<keyword evidence="5 7" id="KW-1133">Transmembrane helix</keyword>
<evidence type="ECO:0000313" key="9">
    <source>
        <dbReference type="Proteomes" id="UP000536260"/>
    </source>
</evidence>
<comment type="caution">
    <text evidence="8">The sequence shown here is derived from an EMBL/GenBank/DDBJ whole genome shotgun (WGS) entry which is preliminary data.</text>
</comment>
<dbReference type="InterPro" id="IPR050895">
    <property type="entry name" value="XK-related_scramblase"/>
</dbReference>
<feature type="transmembrane region" description="Helical" evidence="7">
    <location>
        <begin position="167"/>
        <end position="186"/>
    </location>
</feature>
<evidence type="ECO:0000256" key="1">
    <source>
        <dbReference type="ARBA" id="ARBA00004651"/>
    </source>
</evidence>
<dbReference type="GO" id="GO:0005886">
    <property type="term" value="C:plasma membrane"/>
    <property type="evidence" value="ECO:0007669"/>
    <property type="project" value="UniProtKB-SubCell"/>
</dbReference>
<protein>
    <recommendedName>
        <fullName evidence="7">XK-related protein</fullName>
    </recommendedName>
</protein>
<keyword evidence="6 7" id="KW-0472">Membrane</keyword>
<feature type="transmembrane region" description="Helical" evidence="7">
    <location>
        <begin position="291"/>
        <end position="309"/>
    </location>
</feature>
<evidence type="ECO:0000313" key="8">
    <source>
        <dbReference type="EMBL" id="NXT21058.1"/>
    </source>
</evidence>
<dbReference type="Proteomes" id="UP000536260">
    <property type="component" value="Unassembled WGS sequence"/>
</dbReference>
<dbReference type="InterPro" id="IPR018629">
    <property type="entry name" value="XK-rel"/>
</dbReference>
<evidence type="ECO:0000256" key="3">
    <source>
        <dbReference type="ARBA" id="ARBA00022475"/>
    </source>
</evidence>
<feature type="transmembrane region" description="Helical" evidence="7">
    <location>
        <begin position="262"/>
        <end position="279"/>
    </location>
</feature>
<feature type="transmembrane region" description="Helical" evidence="7">
    <location>
        <begin position="9"/>
        <end position="29"/>
    </location>
</feature>
<keyword evidence="4 7" id="KW-0812">Transmembrane</keyword>
<comment type="similarity">
    <text evidence="2 7">Belongs to the XK family.</text>
</comment>
<dbReference type="AlphaFoldDB" id="A0A7L3ASI1"/>
<keyword evidence="9" id="KW-1185">Reference proteome</keyword>
<sequence>MMKFTKQNFVLLVGGIVIYVVDIGVDFWVASKYFCQGQYCWAILILCFRGLSSLITQIFSYEWFENDWEGTDTRKLKWIFLVHLFQCGIFIRYWFALKYGCRAAFKQNSGGDASETDPPNFIQKQAIDLVTDITMLRVFKTFLETTPQLFVQIYILMEHGTNSFCQYAAIIMSFYGISISTVDYQIALRKSLPDKDEFRVLPKLVYLFYKLLTITSWILSISLITLLSVRSSVILMTLLWICGFAWTLKQHTAFCKSEKMEYLYRVVVGIILIFTFFNIKGRKTKVCISIYYATHTVVTLGILFVYMFWKPSIIKEIRFTVVSILTVLSLVVGIIFLVVYYRNFHPTAYCRQQTCSDEVDGEAGQKDRVEIGRFENFIMQ</sequence>
<feature type="transmembrane region" description="Helical" evidence="7">
    <location>
        <begin position="321"/>
        <end position="341"/>
    </location>
</feature>
<accession>A0A7L3ASI1</accession>